<feature type="compositionally biased region" description="Basic residues" evidence="6">
    <location>
        <begin position="2342"/>
        <end position="2352"/>
    </location>
</feature>
<dbReference type="InterPro" id="IPR033305">
    <property type="entry name" value="Hydin-like"/>
</dbReference>
<feature type="region of interest" description="Disordered" evidence="6">
    <location>
        <begin position="2339"/>
        <end position="2359"/>
    </location>
</feature>
<feature type="region of interest" description="Disordered" evidence="6">
    <location>
        <begin position="2020"/>
        <end position="2047"/>
    </location>
</feature>
<evidence type="ECO:0000256" key="6">
    <source>
        <dbReference type="SAM" id="MobiDB-lite"/>
    </source>
</evidence>
<dbReference type="Gene3D" id="2.60.40.10">
    <property type="entry name" value="Immunoglobulins"/>
    <property type="match status" value="17"/>
</dbReference>
<keyword evidence="3" id="KW-0963">Cytoplasm</keyword>
<feature type="region of interest" description="Disordered" evidence="6">
    <location>
        <begin position="2144"/>
        <end position="2163"/>
    </location>
</feature>
<evidence type="ECO:0000256" key="4">
    <source>
        <dbReference type="ARBA" id="ARBA00023069"/>
    </source>
</evidence>
<feature type="compositionally biased region" description="Basic and acidic residues" evidence="6">
    <location>
        <begin position="2023"/>
        <end position="2047"/>
    </location>
</feature>
<comment type="subcellular location">
    <subcellularLocation>
        <location evidence="1">Cell projection</location>
        <location evidence="1">Cilium</location>
    </subcellularLocation>
    <subcellularLocation>
        <location evidence="2">Cytoplasm</location>
    </subcellularLocation>
</comment>
<dbReference type="Proteomes" id="UP001566132">
    <property type="component" value="Unassembled WGS sequence"/>
</dbReference>
<evidence type="ECO:0000256" key="1">
    <source>
        <dbReference type="ARBA" id="ARBA00004138"/>
    </source>
</evidence>
<name>A0ABD1EKY8_HYPHA</name>
<sequence>MEEEPSPLIDFQCPDIFNIKADGILSFFLDMDLASLQKGVKPSQLHEAFRLSTEERLAKLKSPLRKYKVGTKKDPFIRCPEAVIFQNFKVGEIYTTTLSITNQRSVSQNLKVCFESSRYFTLSTDKKCNSSMHFTPGMTNTFIITFIPSNYERDFLHNIHFFTQESNFTVPIFALGQRPMVVIPDKLVLPPTLVKVESLLTLTIRNSGSMSLKYFQEIDEPFSCNILKAVVPPNGILEIRYSCYYVKEGHVRGIAKIHFKNDFYVVIDLECDIKIVPIKLNNRLITFGDICMSLCRRETLTLHNASDYCLNFAWKNDDIDKEKHEMYKLVDLLEKLKEYEQKRCEKLEYFDIIDVEGHRKIYERIFHDECYNLVKNVLFLYNSDYFQIVPKVGKILPKSTFQFSIIFSPKQSISYYSSAYLDIEGSSQRYRVAFQGYGIGPPVMLIVKTINAGQIYLTDKHQYEISVTNKGIIPATVTYQSKNTDFGGVIKCIPHSITLGTDTTKAFVIIFQTEVEGKFLETLDFKVEESEEILQCIFSGNVICPLLKCIPETIDFGTVSIGISSTKELSLINEFRVPITFNFQIESSPDKITKNDCLLVTPNSGKVLPISTIVVKVTFCSDVMLDLNCNLLLIMWKNNSTVKTIPIRSICACPRISCEPKMINIKFCFLNCDYFRTIKLTNKSHCSGYVEYIPIDNKDETIECTPSEQRLYFESQQTLSLELKIRLLKMGSHKFPLNFSVIGGKSYTLCSVNCTGQGPVVSYFPDEIHFGKIEVLKRMEKKLTLVNDSPISAKVNLCFKHEEVFHIDEIDRYFELSPEESREVTIWVLLTNPNKNKDKIYLELYQGGVFRIPVSADGDGTSILCNPPLTPSLNFGILLTYKVFCHEVNISNKGSYRHRMLFTKRNNVRTLKETEEGLISSIFNIEPCYLELESNEDAVITIRCVTKNPKKVVEKYFCHATIGKSTRIDTIMNFTLEAEFVDPKLIFSQRKVNFNLEVLGKKVDGKTKEIIQVHNKTGIPLNIDIKMDGNEDHFNLIDENDSTSKAAHNLHQQSLLSVQFNPTIKEKRKQTQSARLIVEYEDHPKTEVINLHGEVMFPTIKLYPDDINFHCVPLGSTSYKTIILQNISAMAVNFKWFWQDKSLQMNDLDPNGKQSERIKIVDNCCDKFMEYVEFKEMDQNRDIYNIKNYLTSDKFMSMEEMKIHYDSAKYLEGMKNVLSAVLAPFKSSKSFPQLEILSKRKNLNLDPRIEKMLSLVPSEGTLKPNEYTIVTIGFNPPLNTEIRVKAICKVQDGAEELLLVTGRSSKLVYELDKSSINLGNQVFCERCSDKLTLTNTGLCTFDFKIYFNEIQSLHSIVMEVSPELGSVGPKEEVVFKIECVPGYPGYFCESITLEVGYLDHIKIDVHGHAVLSQIFMNIPRSDLSLSIEDDYKAIAWITPDYLESIQLKDKSVIDDWPDDPRKFLEENDWTYISRNGFYPSLIDINMAKERIVAFNLIEANPKLLKDHTVRKKIPHIPQFYPTPYLVNFGYVVQDIPLCYTVIIFNYGPINADVKLMEDNKTALLEKDIKIEFKNKILRLGESVELYVIFAPTRRKYGELNKKIEDKFRLMVKHGPVITVQIKAEVTFPKVCLEREELIFQGVYCGEVLRKTIILHNHGYVKSKWFATIIKPTRQEGRTEFLVYPNQGELDAGMKTHLNVFFVPWDTKKLKRTLRIDVESNAEPIFLFLYGEGLEAELKLAPSQLNFGPTLSYFEETMQFAVQNMAEIPLQFYFSAFDTDSEHEKHKIQVYLKLKNVTHVFIPLRSAGQSLPNFFTSTYECLLEKLREKIIKENEVNIVEIEDDDQMIETKQEEKSAKIEDPLLKYTRKEQISLLHDFMLGEDFETGDYATNGTLYKLEDSSQHIEIVEPETKISPGDTERNAVFFIFHGAPNTDVYRAANLTGIALSMPVYSIDRLIIEVLVEKSHPIASHILQEIDNEISSRLNFTITSLLENLELEDSEYEKILEKINIIRTTKVHKRSKKTEAKDKESKGSSEKSQGRNKEHNESHNTFLNISLDVFVDVLKAKMKNFSCLIIESLNNTFIHQANDTLYTLLRAMGPVEYINLIIFSFTIRDYIKNHEVAKPISASKEKLVKKTAEKFTKGNAKTGSDKASKKSKSSAKADQTKKIFQHLNKSVKLQMEEFEKLRHEILHIVQYWDKKSSSLRKLYGFSNKKDISNVKDAKDSVRTTKNSTKKPISTQNLFEELQEQDLYLWMVLNSSKERNIDFAEMVSNTIKDDLEIGNILNRKEVFEESETKFSVISKPNFQKENRSEIFTIKDYQSIENNLIIRRRSKSGSSLKIKSKKSSKSSRKSADSRTVVENPTLTFTKGENESEFTPKIILGPGDLVNYQVTFCPEKYGSYKNIYQIQTPQNATVYKLVCNGLCEIPSIDVNPEVLFPKVLENYKEKVFYDHYVFIKDKRIFDFGSLIAASSDKNVQTYRSSIRLINISSSKCQILASLSNDIFTIEPFTFTILPQEEDVLTISVKPQKVGTFTSQLYLSIKNNPKVEVFTLACSLCKLEFNIYPKAINFEKVPVNYTAVRVVRFTNTSPINLRWEFVDCEWASEIFELSQHNGFMGLYSVCEIVFRFKPQEETSFPKRHLSIKVYDVNCLNCEPCFIENLAIQADSIEYNLEVEDHLDYGEIKTGVDYKRHFAILNKGKCEIALKIELINNPLELHNFVREYVKIQPLTLTVTAQKSEHLSIIFHPKSRFIVNYMLIFVISMVESLQTEHVVKTYKVHMSAACFMPEYLLCPQSRLSFGYVPLLQSHKLKLEMTNKGRFSFSFVLLNYAKVLEGQQKKDKKKGGKKSKKSNSGKSSQHSKNSRKSKRSAKNKKSEINTKSDKHKKSEQDKKSGKNKKSEKNNKDKRSDQKTKSKKSEKSSNKADRKKLMKITKLHLHPFMIVPSSGIISPGETFLIDVEVTPQIPQEFKEKILVKITEIEEIHKNNVLTLTATGCEPQLNFKDLDSVFSEHYLVAAIEDFIPPKNIDSCTAFSSSDTTLCFKRVCINRSKSARLIFKNVGFVTAYLTARIDDGGKNVFFVVPTFKNIEPHSSDYMEILFKPNSLYTVNATLELSYNTSIDNKLTVQLQGEACLPQIILLSPIQDDREMAFNIGPLCVGFSKSFRLSFQNVGEIKCKVMVEMSPREADLSLVPIGKTMEMLNAQKNECLENIKYNLMMNLFVGEIGNIDLVFNPSKSEIIQTTLCIHSIGNPYEVIKLKFNVESFDNDVILKGLEPVKFVSLNHTHGIVCKNSVGYNLDFGQKQLNKLYKQSISITNRSKNNMYKFKFYSLSVLFIPEVGHLKPDSSKEVLVIFKTAAPLILNNDLINCHLDKIKYITPIEENTLSWDDRQKFTYWISNFTSIYTAEDFTSSIGANLEKGELTISEKKSLSNFATSNVDDEEQEIPPVVATKVIMEGMEPEVIIVSDTFEVIPILLSVTADYAKYECDITQIEFEGVFVRGHAQKDFLVKNIGSVKMVIKWMIEEINPYEINIKKSSSQSNLSSVVNLRDNKLRSASSSSLSSTNSIRTYNSLLPLKIQPEFSVIEPGTEANFSLIFSPRDLCDLHAILKSYIEALDPNSNEIAIDVSATALPIPFYFEMEDGSTSLEDSVVLEFETVGIATESTEKLILVNPSEDLITFQISQQDKSEFSYFVCNNTLEGSINKGKKSFCLFTFRPQILGSFEKTYILTMPEKNLQKFILLRGLCREPNVYFSENVISMKPTVPSVKVVRNVTLRNEEVFSISFKFLKKSQISMENQQEKLEIHPIVGQIKPRSEFELRLTFTSPNLVSAKFHLKCFITRMKTPLSLHVSACCLKIQPLVSFINVKGETMYLKEDYDNIIDMGLTIKGRKEILQFKIRNQGQTGMFYSWDLDAKPVAHLFKFCVDTEKVFVKSGDAVTTNFGIESIRVGALKQFKVNLNFMYGTNFKIFLNISSEISTCSFSFHEYDFGCCLVQDGATSYYSKTLSIKNVDTKKILIQNLFEKADYLAIDFSSKLLAPGEVRNVNIKFYPQKEGQYKEEVQFLIAGLKHLVMIKGEAVKIQLKPCNSKDKFINLGEVLVNSTKKHRLAVCNNSAANLEVRFDFYDNLKVHSRKIGKIERKAMKLPVLPPPPKEITKKKKGKEDGKKENRSKEGKSRSDKKSEKDMKSKKPEPDKQTEINFRIADEEIKRQAAERRQLFLKNFQIIPNDFINIPPRGKSYFDIIFQPLTKITFEEKIYFEIQDQFEPFCVIKGSSIVPEFSLDRKELQYLRVIVGCNTSQFVTLRNTGDIIGSFNWKIDPKSNVFSIEPKQGFVLPKNDIKIKINFEPKYEKCQFKSKAKCFIKELKKPLELTIKGNSIKMPEPIETITLKCLVREKIVDHSVSITNSTPETWLVNVELSHEAFSAPKEVNVSPNKSVQIPITYTPKKMTLSSPDQATLFIKTPDGNCLLYNLRGVAEPPLVKKKIEKEIRCKQNHFEKISLENWLAINQTFNVTTEVTSPLSLKTLYRIFGFRTIELNRMETKTYKWGVYVVNEGPIDFRVTFKNPLSGEYEFFEFSFKVTPSEAIEIIHFDARVRETIIKQVTLENPINVPVNYLLECSEKHLMLPKMTKLEPYTTAKVDLSYTPLTTESTSTTLNAKCEELGTYTFLLKFKPRAPKEEERVTFSCELGGRAKKAVSFKNTFNKAIEFSYKFDNKEFSMERCPLIAPGDSGKILIAFEPFNVGRLSTKLFLTSSVSGEYIYPLEGIGVLPTPKGPFTVKLTYPTTIDFKNPYVEDKRFQLNLQPDKVFYCDFNDEDVIKARRTIRIQIYVHPEVSEAGKCPVTGKLVIYSEDLPDIQWKYYLEYNG</sequence>
<evidence type="ECO:0000256" key="5">
    <source>
        <dbReference type="ARBA" id="ARBA00023273"/>
    </source>
</evidence>
<dbReference type="InterPro" id="IPR013783">
    <property type="entry name" value="Ig-like_fold"/>
</dbReference>
<keyword evidence="4" id="KW-0969">Cilium</keyword>
<evidence type="ECO:0000256" key="3">
    <source>
        <dbReference type="ARBA" id="ARBA00022490"/>
    </source>
</evidence>
<evidence type="ECO:0000259" key="7">
    <source>
        <dbReference type="Pfam" id="PF22067"/>
    </source>
</evidence>
<feature type="region of interest" description="Disordered" evidence="6">
    <location>
        <begin position="4143"/>
        <end position="4202"/>
    </location>
</feature>
<feature type="compositionally biased region" description="Basic and acidic residues" evidence="6">
    <location>
        <begin position="2875"/>
        <end position="2926"/>
    </location>
</feature>
<reference evidence="9 10" key="1">
    <citation type="submission" date="2024-05" db="EMBL/GenBank/DDBJ databases">
        <title>Genetic variation in Jamaican populations of the coffee berry borer (Hypothenemus hampei).</title>
        <authorList>
            <person name="Errbii M."/>
            <person name="Myrie A."/>
        </authorList>
    </citation>
    <scope>NUCLEOTIDE SEQUENCE [LARGE SCALE GENOMIC DNA]</scope>
    <source>
        <strain evidence="9">JA-Hopewell-2020-01-JO</strain>
        <tissue evidence="9">Whole body</tissue>
    </source>
</reference>
<dbReference type="Pfam" id="PF22544">
    <property type="entry name" value="HYDIN_VesB_CFA65-like_Ig"/>
    <property type="match status" value="1"/>
</dbReference>
<organism evidence="9 10">
    <name type="scientific">Hypothenemus hampei</name>
    <name type="common">Coffee berry borer</name>
    <dbReference type="NCBI Taxonomy" id="57062"/>
    <lineage>
        <taxon>Eukaryota</taxon>
        <taxon>Metazoa</taxon>
        <taxon>Ecdysozoa</taxon>
        <taxon>Arthropoda</taxon>
        <taxon>Hexapoda</taxon>
        <taxon>Insecta</taxon>
        <taxon>Pterygota</taxon>
        <taxon>Neoptera</taxon>
        <taxon>Endopterygota</taxon>
        <taxon>Coleoptera</taxon>
        <taxon>Polyphaga</taxon>
        <taxon>Cucujiformia</taxon>
        <taxon>Curculionidae</taxon>
        <taxon>Scolytinae</taxon>
        <taxon>Hypothenemus</taxon>
    </lineage>
</organism>
<evidence type="ECO:0000313" key="9">
    <source>
        <dbReference type="EMBL" id="KAL1497016.1"/>
    </source>
</evidence>
<accession>A0ABD1EKY8</accession>
<feature type="compositionally biased region" description="Basic and acidic residues" evidence="6">
    <location>
        <begin position="4163"/>
        <end position="4202"/>
    </location>
</feature>
<feature type="region of interest" description="Disordered" evidence="6">
    <location>
        <begin position="2838"/>
        <end position="2930"/>
    </location>
</feature>
<feature type="compositionally biased region" description="Basic residues" evidence="6">
    <location>
        <begin position="2841"/>
        <end position="2854"/>
    </location>
</feature>
<gene>
    <name evidence="9" type="ORF">ABEB36_008047</name>
</gene>
<dbReference type="PANTHER" id="PTHR23053">
    <property type="entry name" value="DLEC1 DELETED IN LUNG AND ESOPHAGEAL CANCER 1"/>
    <property type="match status" value="1"/>
</dbReference>
<evidence type="ECO:0000313" key="10">
    <source>
        <dbReference type="Proteomes" id="UP001566132"/>
    </source>
</evidence>
<evidence type="ECO:0000259" key="8">
    <source>
        <dbReference type="Pfam" id="PF22544"/>
    </source>
</evidence>
<dbReference type="InterPro" id="IPR054089">
    <property type="entry name" value="Cep192-like_D3"/>
</dbReference>
<dbReference type="EMBL" id="JBDJPC010000006">
    <property type="protein sequence ID" value="KAL1497016.1"/>
    <property type="molecule type" value="Genomic_DNA"/>
</dbReference>
<dbReference type="Pfam" id="PF22067">
    <property type="entry name" value="Cep192_D3"/>
    <property type="match status" value="1"/>
</dbReference>
<dbReference type="PANTHER" id="PTHR23053:SF0">
    <property type="entry name" value="HYDROCEPHALUS-INDUCING PROTEIN HOMOLOG"/>
    <property type="match status" value="1"/>
</dbReference>
<proteinExistence type="predicted"/>
<dbReference type="GO" id="GO:0005737">
    <property type="term" value="C:cytoplasm"/>
    <property type="evidence" value="ECO:0007669"/>
    <property type="project" value="UniProtKB-SubCell"/>
</dbReference>
<comment type="caution">
    <text evidence="9">The sequence shown here is derived from an EMBL/GenBank/DDBJ whole genome shotgun (WGS) entry which is preliminary data.</text>
</comment>
<evidence type="ECO:0008006" key="11">
    <source>
        <dbReference type="Google" id="ProtNLM"/>
    </source>
</evidence>
<keyword evidence="10" id="KW-1185">Reference proteome</keyword>
<feature type="compositionally biased region" description="Basic residues" evidence="6">
    <location>
        <begin position="2863"/>
        <end position="2874"/>
    </location>
</feature>
<dbReference type="Pfam" id="PF24771">
    <property type="entry name" value="Ig_CFAP74_1st"/>
    <property type="match status" value="1"/>
</dbReference>
<evidence type="ECO:0000256" key="2">
    <source>
        <dbReference type="ARBA" id="ARBA00004496"/>
    </source>
</evidence>
<protein>
    <recommendedName>
        <fullName evidence="11">Hydrocephalus-inducing protein homolog</fullName>
    </recommendedName>
</protein>
<feature type="domain" description="Cep192-like" evidence="7">
    <location>
        <begin position="4291"/>
        <end position="4378"/>
    </location>
</feature>
<feature type="domain" description="HYDIN/VesB/CFA65-like Ig-like" evidence="8">
    <location>
        <begin position="3983"/>
        <end position="4068"/>
    </location>
</feature>
<dbReference type="GO" id="GO:0005929">
    <property type="term" value="C:cilium"/>
    <property type="evidence" value="ECO:0007669"/>
    <property type="project" value="UniProtKB-SubCell"/>
</dbReference>
<dbReference type="InterPro" id="IPR053879">
    <property type="entry name" value="HYDIN_VesB_CFA65-like_Ig"/>
</dbReference>
<keyword evidence="5" id="KW-0966">Cell projection</keyword>